<dbReference type="EMBL" id="JBHSWU010000102">
    <property type="protein sequence ID" value="MFC6724109.1"/>
    <property type="molecule type" value="Genomic_DNA"/>
</dbReference>
<proteinExistence type="predicted"/>
<feature type="compositionally biased region" description="Low complexity" evidence="1">
    <location>
        <begin position="97"/>
        <end position="113"/>
    </location>
</feature>
<feature type="compositionally biased region" description="Acidic residues" evidence="1">
    <location>
        <begin position="114"/>
        <end position="145"/>
    </location>
</feature>
<feature type="region of interest" description="Disordered" evidence="1">
    <location>
        <begin position="71"/>
        <end position="246"/>
    </location>
</feature>
<feature type="compositionally biased region" description="Acidic residues" evidence="1">
    <location>
        <begin position="170"/>
        <end position="211"/>
    </location>
</feature>
<name>A0ABD5RXE0_9EURY</name>
<dbReference type="Proteomes" id="UP001596328">
    <property type="component" value="Unassembled WGS sequence"/>
</dbReference>
<protein>
    <submittedName>
        <fullName evidence="2">Uncharacterized protein</fullName>
    </submittedName>
</protein>
<evidence type="ECO:0000313" key="2">
    <source>
        <dbReference type="EMBL" id="MFC6724109.1"/>
    </source>
</evidence>
<gene>
    <name evidence="2" type="ORF">ACFQE1_06920</name>
</gene>
<evidence type="ECO:0000256" key="1">
    <source>
        <dbReference type="SAM" id="MobiDB-lite"/>
    </source>
</evidence>
<reference evidence="2 3" key="1">
    <citation type="journal article" date="2019" name="Int. J. Syst. Evol. Microbiol.">
        <title>The Global Catalogue of Microorganisms (GCM) 10K type strain sequencing project: providing services to taxonomists for standard genome sequencing and annotation.</title>
        <authorList>
            <consortium name="The Broad Institute Genomics Platform"/>
            <consortium name="The Broad Institute Genome Sequencing Center for Infectious Disease"/>
            <person name="Wu L."/>
            <person name="Ma J."/>
        </authorList>
    </citation>
    <scope>NUCLEOTIDE SEQUENCE [LARGE SCALE GENOMIC DNA]</scope>
    <source>
        <strain evidence="2 3">NBRC 111368</strain>
    </source>
</reference>
<sequence length="246" mass="26239">PTDLPALMQDAPADAVLRLRRLLELAELGDEWADLDDDERLDRLERIVGDDPGEAEERSRSLGDLLSAVWSVDDEGSEAETTDDAGSADDAEGEGTSGAETEASDAESTATEGETSDADSPDAADDPDAAGDADEGDEEGEEGGTDDQVAAFRENLGRLQEKLQSMAEQAADETEDEDENEDEEDAADAQEGTAADDDPDELVNAEEDEDEGGRAPAGRRSRFSTMPSSRSDMGRSTRFSTMRGRK</sequence>
<keyword evidence="3" id="KW-1185">Reference proteome</keyword>
<dbReference type="AlphaFoldDB" id="A0ABD5RXE0"/>
<feature type="compositionally biased region" description="Acidic residues" evidence="1">
    <location>
        <begin position="72"/>
        <end position="93"/>
    </location>
</feature>
<evidence type="ECO:0000313" key="3">
    <source>
        <dbReference type="Proteomes" id="UP001596328"/>
    </source>
</evidence>
<accession>A0ABD5RXE0</accession>
<feature type="non-terminal residue" evidence="2">
    <location>
        <position position="1"/>
    </location>
</feature>
<comment type="caution">
    <text evidence="2">The sequence shown here is derived from an EMBL/GenBank/DDBJ whole genome shotgun (WGS) entry which is preliminary data.</text>
</comment>
<organism evidence="2 3">
    <name type="scientific">Halobium palmae</name>
    <dbReference type="NCBI Taxonomy" id="1776492"/>
    <lineage>
        <taxon>Archaea</taxon>
        <taxon>Methanobacteriati</taxon>
        <taxon>Methanobacteriota</taxon>
        <taxon>Stenosarchaea group</taxon>
        <taxon>Halobacteria</taxon>
        <taxon>Halobacteriales</taxon>
        <taxon>Haloferacaceae</taxon>
        <taxon>Halobium</taxon>
    </lineage>
</organism>